<sequence length="87" mass="10199">MIAEKAMIMQGRKEGEYLKKEMNYNAVKRLRERRITNLLMQKHLVGKLTVTESEIEARMKADPKLDKARAKQMVERTKANAILGQYY</sequence>
<comment type="caution">
    <text evidence="1">The sequence shown here is derived from an EMBL/GenBank/DDBJ whole genome shotgun (WGS) entry which is preliminary data.</text>
</comment>
<dbReference type="AlphaFoldDB" id="X1V486"/>
<dbReference type="EMBL" id="BARW01037448">
    <property type="protein sequence ID" value="GAJ24588.1"/>
    <property type="molecule type" value="Genomic_DNA"/>
</dbReference>
<protein>
    <recommendedName>
        <fullName evidence="2">Trigger factor C-terminal domain-containing protein</fullName>
    </recommendedName>
</protein>
<proteinExistence type="predicted"/>
<evidence type="ECO:0008006" key="2">
    <source>
        <dbReference type="Google" id="ProtNLM"/>
    </source>
</evidence>
<organism evidence="1">
    <name type="scientific">marine sediment metagenome</name>
    <dbReference type="NCBI Taxonomy" id="412755"/>
    <lineage>
        <taxon>unclassified sequences</taxon>
        <taxon>metagenomes</taxon>
        <taxon>ecological metagenomes</taxon>
    </lineage>
</organism>
<gene>
    <name evidence="1" type="ORF">S12H4_57813</name>
</gene>
<feature type="non-terminal residue" evidence="1">
    <location>
        <position position="87"/>
    </location>
</feature>
<reference evidence="1" key="1">
    <citation type="journal article" date="2014" name="Front. Microbiol.">
        <title>High frequency of phylogenetically diverse reductive dehalogenase-homologous genes in deep subseafloor sedimentary metagenomes.</title>
        <authorList>
            <person name="Kawai M."/>
            <person name="Futagami T."/>
            <person name="Toyoda A."/>
            <person name="Takaki Y."/>
            <person name="Nishi S."/>
            <person name="Hori S."/>
            <person name="Arai W."/>
            <person name="Tsubouchi T."/>
            <person name="Morono Y."/>
            <person name="Uchiyama I."/>
            <person name="Ito T."/>
            <person name="Fujiyama A."/>
            <person name="Inagaki F."/>
            <person name="Takami H."/>
        </authorList>
    </citation>
    <scope>NUCLEOTIDE SEQUENCE</scope>
    <source>
        <strain evidence="1">Expedition CK06-06</strain>
    </source>
</reference>
<accession>X1V486</accession>
<name>X1V486_9ZZZZ</name>
<evidence type="ECO:0000313" key="1">
    <source>
        <dbReference type="EMBL" id="GAJ24588.1"/>
    </source>
</evidence>